<feature type="signal peptide" evidence="1">
    <location>
        <begin position="1"/>
        <end position="22"/>
    </location>
</feature>
<organism evidence="2">
    <name type="scientific">uncultured bacterium contig00088</name>
    <dbReference type="NCBI Taxonomy" id="1181561"/>
    <lineage>
        <taxon>Bacteria</taxon>
        <taxon>environmental samples</taxon>
    </lineage>
</organism>
<dbReference type="AlphaFoldDB" id="A0A806KS51"/>
<evidence type="ECO:0008006" key="3">
    <source>
        <dbReference type="Google" id="ProtNLM"/>
    </source>
</evidence>
<name>A0A806KS51_9BACT</name>
<protein>
    <recommendedName>
        <fullName evidence="3">Lipoprotein</fullName>
    </recommendedName>
</protein>
<feature type="chain" id="PRO_5032719238" description="Lipoprotein" evidence="1">
    <location>
        <begin position="23"/>
        <end position="249"/>
    </location>
</feature>
<proteinExistence type="predicted"/>
<evidence type="ECO:0000313" key="2">
    <source>
        <dbReference type="EMBL" id="AGS53999.1"/>
    </source>
</evidence>
<reference evidence="2" key="1">
    <citation type="submission" date="2012-03" db="EMBL/GenBank/DDBJ databases">
        <title>Functional metagenomics reveals considerable lignocellulase gene clusters in the gut microbiome of a wood-feeding higher termite.</title>
        <authorList>
            <person name="Liu N."/>
        </authorList>
    </citation>
    <scope>NUCLEOTIDE SEQUENCE</scope>
</reference>
<keyword evidence="1" id="KW-0732">Signal</keyword>
<dbReference type="PROSITE" id="PS51257">
    <property type="entry name" value="PROKAR_LIPOPROTEIN"/>
    <property type="match status" value="1"/>
</dbReference>
<accession>A0A806KS51</accession>
<dbReference type="EMBL" id="JQ844268">
    <property type="protein sequence ID" value="AGS53999.1"/>
    <property type="molecule type" value="Genomic_DNA"/>
</dbReference>
<sequence length="249" mass="26559">MKNRHVFFGVIALAAIIGLTSAACSTGGGSGGAPAQASGAGAGSVQAASRVSDTEWPRVFAFRDVPEIGQTGAWSFLIDGERFIEISFTNHENEEYGSFFGYHYYASYPFRSVNNTSFTVEERDGSAQYTVAYLLSDDGNRITVTDAGGLPDLDTGVYTREGSVLWPAALRGTWGSGTASLTFADPADTYAEMTLDGDSLLRLVEVSADSFKALAPMNMVVTVRYSISGNTLTLSADDDLDIDGTFQRN</sequence>
<evidence type="ECO:0000256" key="1">
    <source>
        <dbReference type="SAM" id="SignalP"/>
    </source>
</evidence>